<name>A0A9P9YLG0_9MUSC</name>
<dbReference type="AlphaFoldDB" id="A0A9P9YLG0"/>
<organism evidence="2 3">
    <name type="scientific">Drosophila gunungcola</name>
    <name type="common">fruit fly</name>
    <dbReference type="NCBI Taxonomy" id="103775"/>
    <lineage>
        <taxon>Eukaryota</taxon>
        <taxon>Metazoa</taxon>
        <taxon>Ecdysozoa</taxon>
        <taxon>Arthropoda</taxon>
        <taxon>Hexapoda</taxon>
        <taxon>Insecta</taxon>
        <taxon>Pterygota</taxon>
        <taxon>Neoptera</taxon>
        <taxon>Endopterygota</taxon>
        <taxon>Diptera</taxon>
        <taxon>Brachycera</taxon>
        <taxon>Muscomorpha</taxon>
        <taxon>Ephydroidea</taxon>
        <taxon>Drosophilidae</taxon>
        <taxon>Drosophila</taxon>
        <taxon>Sophophora</taxon>
    </lineage>
</organism>
<protein>
    <submittedName>
        <fullName evidence="2">Uncharacterized protein</fullName>
    </submittedName>
</protein>
<reference evidence="2" key="1">
    <citation type="journal article" date="2023" name="Genome Biol. Evol.">
        <title>Long-read-based Genome Assembly of Drosophila gunungcola Reveals Fewer Chemosensory Genes in Flower-breeding Species.</title>
        <authorList>
            <person name="Negi A."/>
            <person name="Liao B.Y."/>
            <person name="Yeh S.D."/>
        </authorList>
    </citation>
    <scope>NUCLEOTIDE SEQUENCE</scope>
    <source>
        <tissue evidence="2">Thorax</tissue>
    </source>
</reference>
<gene>
    <name evidence="2" type="ORF">M5D96_007761</name>
</gene>
<feature type="transmembrane region" description="Helical" evidence="1">
    <location>
        <begin position="69"/>
        <end position="87"/>
    </location>
</feature>
<keyword evidence="3" id="KW-1185">Reference proteome</keyword>
<comment type="caution">
    <text evidence="2">The sequence shown here is derived from an EMBL/GenBank/DDBJ whole genome shotgun (WGS) entry which is preliminary data.</text>
</comment>
<sequence length="163" mass="18766">MLLSKCCRVKVDGLCLSFCGWLGFPLCNFERISVSVPSANIKTLVNNFPNFPFGHALLLLSLVKLRFRSVQNIFTSFCLFVLTRIYLSLPLPLFYLVLAESELNGIEWIGCERRKLTERSMNFDFRTICALFTLDYLPSISLNLWLSCEILSSVMCKLREFIE</sequence>
<accession>A0A9P9YLG0</accession>
<keyword evidence="1" id="KW-0812">Transmembrane</keyword>
<evidence type="ECO:0000313" key="2">
    <source>
        <dbReference type="EMBL" id="KAI8039046.1"/>
    </source>
</evidence>
<dbReference type="Proteomes" id="UP001059596">
    <property type="component" value="Unassembled WGS sequence"/>
</dbReference>
<keyword evidence="1" id="KW-0472">Membrane</keyword>
<dbReference type="EMBL" id="JAMKOV010000006">
    <property type="protein sequence ID" value="KAI8039046.1"/>
    <property type="molecule type" value="Genomic_DNA"/>
</dbReference>
<proteinExistence type="predicted"/>
<keyword evidence="1" id="KW-1133">Transmembrane helix</keyword>
<evidence type="ECO:0000313" key="3">
    <source>
        <dbReference type="Proteomes" id="UP001059596"/>
    </source>
</evidence>
<evidence type="ECO:0000256" key="1">
    <source>
        <dbReference type="SAM" id="Phobius"/>
    </source>
</evidence>